<proteinExistence type="predicted"/>
<keyword evidence="3" id="KW-1185">Reference proteome</keyword>
<dbReference type="InterPro" id="IPR001387">
    <property type="entry name" value="Cro/C1-type_HTH"/>
</dbReference>
<dbReference type="InterPro" id="IPR010982">
    <property type="entry name" value="Lambda_DNA-bd_dom_sf"/>
</dbReference>
<feature type="domain" description="HTH cro/C1-type" evidence="1">
    <location>
        <begin position="29"/>
        <end position="70"/>
    </location>
</feature>
<reference evidence="2 3" key="1">
    <citation type="submission" date="2024-06" db="EMBL/GenBank/DDBJ databases">
        <title>The Natural Products Discovery Center: Release of the First 8490 Sequenced Strains for Exploring Actinobacteria Biosynthetic Diversity.</title>
        <authorList>
            <person name="Kalkreuter E."/>
            <person name="Kautsar S.A."/>
            <person name="Yang D."/>
            <person name="Bader C.D."/>
            <person name="Teijaro C.N."/>
            <person name="Fluegel L."/>
            <person name="Davis C.M."/>
            <person name="Simpson J.R."/>
            <person name="Lauterbach L."/>
            <person name="Steele A.D."/>
            <person name="Gui C."/>
            <person name="Meng S."/>
            <person name="Li G."/>
            <person name="Viehrig K."/>
            <person name="Ye F."/>
            <person name="Su P."/>
            <person name="Kiefer A.F."/>
            <person name="Nichols A."/>
            <person name="Cepeda A.J."/>
            <person name="Yan W."/>
            <person name="Fan B."/>
            <person name="Jiang Y."/>
            <person name="Adhikari A."/>
            <person name="Zheng C.-J."/>
            <person name="Schuster L."/>
            <person name="Cowan T.M."/>
            <person name="Smanski M.J."/>
            <person name="Chevrette M.G."/>
            <person name="De Carvalho L.P.S."/>
            <person name="Shen B."/>
        </authorList>
    </citation>
    <scope>NUCLEOTIDE SEQUENCE [LARGE SCALE GENOMIC DNA]</scope>
    <source>
        <strain evidence="2 3">NPDC049574</strain>
    </source>
</reference>
<dbReference type="PROSITE" id="PS50943">
    <property type="entry name" value="HTH_CROC1"/>
    <property type="match status" value="1"/>
</dbReference>
<dbReference type="Proteomes" id="UP001552427">
    <property type="component" value="Unassembled WGS sequence"/>
</dbReference>
<dbReference type="NCBIfam" id="TIGR01764">
    <property type="entry name" value="excise"/>
    <property type="match status" value="1"/>
</dbReference>
<dbReference type="RefSeq" id="WP_364450883.1">
    <property type="nucleotide sequence ID" value="NZ_JBFARM010000005.1"/>
</dbReference>
<dbReference type="InterPro" id="IPR041657">
    <property type="entry name" value="HTH_17"/>
</dbReference>
<sequence>MSGRPERVLRSRTLLLELMAAGRHNTVTLARQAGVRKQLISYLTSGRRTSCSAATAERIAATLGCQEETLFSNPLEEESSTREEGEMVHTIQEACDALRMSKSTVYRLISKGDLSTTDVSPTGSKKAMRRVPESAIREFLAKRTSQA</sequence>
<comment type="caution">
    <text evidence="2">The sequence shown here is derived from an EMBL/GenBank/DDBJ whole genome shotgun (WGS) entry which is preliminary data.</text>
</comment>
<accession>A0ABV3H4P8</accession>
<dbReference type="EMBL" id="JBFARM010000005">
    <property type="protein sequence ID" value="MEV4287420.1"/>
    <property type="molecule type" value="Genomic_DNA"/>
</dbReference>
<dbReference type="SUPFAM" id="SSF47413">
    <property type="entry name" value="lambda repressor-like DNA-binding domains"/>
    <property type="match status" value="1"/>
</dbReference>
<protein>
    <submittedName>
        <fullName evidence="2">Helix-turn-helix domain-containing protein</fullName>
    </submittedName>
</protein>
<gene>
    <name evidence="2" type="ORF">AB0K40_18090</name>
</gene>
<dbReference type="Gene3D" id="1.10.260.40">
    <property type="entry name" value="lambda repressor-like DNA-binding domains"/>
    <property type="match status" value="1"/>
</dbReference>
<evidence type="ECO:0000259" key="1">
    <source>
        <dbReference type="PROSITE" id="PS50943"/>
    </source>
</evidence>
<dbReference type="Pfam" id="PF12728">
    <property type="entry name" value="HTH_17"/>
    <property type="match status" value="1"/>
</dbReference>
<dbReference type="Pfam" id="PF13443">
    <property type="entry name" value="HTH_26"/>
    <property type="match status" value="1"/>
</dbReference>
<organism evidence="2 3">
    <name type="scientific">Nonomuraea bangladeshensis</name>
    <dbReference type="NCBI Taxonomy" id="404385"/>
    <lineage>
        <taxon>Bacteria</taxon>
        <taxon>Bacillati</taxon>
        <taxon>Actinomycetota</taxon>
        <taxon>Actinomycetes</taxon>
        <taxon>Streptosporangiales</taxon>
        <taxon>Streptosporangiaceae</taxon>
        <taxon>Nonomuraea</taxon>
    </lineage>
</organism>
<dbReference type="InterPro" id="IPR010093">
    <property type="entry name" value="SinI_DNA-bd"/>
</dbReference>
<name>A0ABV3H4P8_9ACTN</name>
<evidence type="ECO:0000313" key="3">
    <source>
        <dbReference type="Proteomes" id="UP001552427"/>
    </source>
</evidence>
<evidence type="ECO:0000313" key="2">
    <source>
        <dbReference type="EMBL" id="MEV4287420.1"/>
    </source>
</evidence>